<feature type="active site" description="Proton donor" evidence="18">
    <location>
        <position position="501"/>
    </location>
</feature>
<dbReference type="EMBL" id="ABOU02000006">
    <property type="protein sequence ID" value="EDY34052.1"/>
    <property type="molecule type" value="Genomic_DNA"/>
</dbReference>
<keyword evidence="14 17" id="KW-0418">Kinase</keyword>
<evidence type="ECO:0000256" key="10">
    <source>
        <dbReference type="ARBA" id="ARBA00022597"/>
    </source>
</evidence>
<evidence type="ECO:0000256" key="8">
    <source>
        <dbReference type="ARBA" id="ARBA00022448"/>
    </source>
</evidence>
<keyword evidence="15 17" id="KW-0460">Magnesium</keyword>
<protein>
    <recommendedName>
        <fullName evidence="7 17">Phosphoenolpyruvate-protein phosphotransferase</fullName>
        <ecNumber evidence="6 17">2.7.3.9</ecNumber>
    </recommendedName>
    <alternativeName>
        <fullName evidence="16 17">Phosphotransferase system, enzyme I</fullName>
    </alternativeName>
</protein>
<dbReference type="PROSITE" id="PS00742">
    <property type="entry name" value="PEP_ENZYMES_2"/>
    <property type="match status" value="1"/>
</dbReference>
<evidence type="ECO:0000256" key="1">
    <source>
        <dbReference type="ARBA" id="ARBA00000683"/>
    </source>
</evidence>
<evidence type="ECO:0000256" key="19">
    <source>
        <dbReference type="PIRSR" id="PIRSR000732-2"/>
    </source>
</evidence>
<dbReference type="Pfam" id="PF05524">
    <property type="entry name" value="PEP-utilisers_N"/>
    <property type="match status" value="1"/>
</dbReference>
<dbReference type="InterPro" id="IPR036637">
    <property type="entry name" value="Phosphohistidine_dom_sf"/>
</dbReference>
<keyword evidence="11 17" id="KW-0808">Transferase</keyword>
<dbReference type="InterPro" id="IPR006318">
    <property type="entry name" value="PTS_EI-like"/>
</dbReference>
<comment type="similarity">
    <text evidence="5 17">Belongs to the PEP-utilizing enzyme family.</text>
</comment>
<organism evidence="24 25">
    <name type="scientific">[Ruminococcus] lactaris ATCC 29176</name>
    <dbReference type="NCBI Taxonomy" id="471875"/>
    <lineage>
        <taxon>Bacteria</taxon>
        <taxon>Bacillati</taxon>
        <taxon>Bacillota</taxon>
        <taxon>Clostridia</taxon>
        <taxon>Lachnospirales</taxon>
        <taxon>Lachnospiraceae</taxon>
        <taxon>Mediterraneibacter</taxon>
    </lineage>
</organism>
<sequence length="540" mass="60016">MITIQGKSVFGGVSIGKLMFYKRNEKVIKREHISDADAEWKRFEAAKGQAVDQLKELYEKALEDVGEANAMIFEIHQMMLEDLDYLESIENIIRSQEVNAEYAVATTADNFAQMFASMDDAYMQGRAADVKDVSERVLDILCGVSAGVKEMTEPCIIAADDLAPSETVQLDKSKVLGFATMYGSANSHTAILARTMNIPAVIGLGETLSSQYDGKMAVIDGFTGILYVDPDEETLARMQEKRAKDLEQKELLNQLKGKENVTRSGQKINVYANIGNVSDLGAVLKNDAGGIGLFRSEFLYLENSTFPTEEQQFAVYKQVAESMAGKKVIIRTLDIGADKQVDYFNLDKEENPALGYRAIRICLTRPEIFKTQLRALYRAAVYGNLSIMFPMIISVSEVKKIKEIIAQVQAELKAEGIPYKEDVELGVMIETPAAVMISRELAKEVDFFSVGTNDLTQYTLAIDRQNQKLDTFYDPHHPAVLAMIKMAADNAHAEGKWIGICGELGADLELTEEFLKMGLDELSVSPALVLPLRKRIRECE</sequence>
<dbReference type="PRINTS" id="PR01736">
    <property type="entry name" value="PHPHTRNFRASE"/>
</dbReference>
<dbReference type="GO" id="GO:0046872">
    <property type="term" value="F:metal ion binding"/>
    <property type="evidence" value="ECO:0007669"/>
    <property type="project" value="UniProtKB-KW"/>
</dbReference>
<dbReference type="GeneID" id="77333735"/>
<evidence type="ECO:0000256" key="13">
    <source>
        <dbReference type="ARBA" id="ARBA00022723"/>
    </source>
</evidence>
<feature type="binding site" evidence="19">
    <location>
        <begin position="453"/>
        <end position="454"/>
    </location>
    <ligand>
        <name>phosphoenolpyruvate</name>
        <dbReference type="ChEBI" id="CHEBI:58702"/>
    </ligand>
</feature>
<evidence type="ECO:0000256" key="20">
    <source>
        <dbReference type="PIRSR" id="PIRSR000732-3"/>
    </source>
</evidence>
<keyword evidence="9 17" id="KW-0963">Cytoplasm</keyword>
<feature type="binding site" evidence="20">
    <location>
        <position position="454"/>
    </location>
    <ligand>
        <name>Mg(2+)</name>
        <dbReference type="ChEBI" id="CHEBI:18420"/>
    </ligand>
</feature>
<evidence type="ECO:0000256" key="11">
    <source>
        <dbReference type="ARBA" id="ARBA00022679"/>
    </source>
</evidence>
<dbReference type="Gene3D" id="1.10.274.10">
    <property type="entry name" value="PtsI, HPr-binding domain"/>
    <property type="match status" value="1"/>
</dbReference>
<evidence type="ECO:0000256" key="12">
    <source>
        <dbReference type="ARBA" id="ARBA00022683"/>
    </source>
</evidence>
<feature type="domain" description="PEP-utilising enzyme mobile" evidence="21">
    <location>
        <begin position="152"/>
        <end position="224"/>
    </location>
</feature>
<dbReference type="InterPro" id="IPR050499">
    <property type="entry name" value="PEP-utilizing_PTS_enzyme"/>
</dbReference>
<feature type="active site" description="Tele-phosphohistidine intermediate" evidence="18">
    <location>
        <position position="188"/>
    </location>
</feature>
<evidence type="ECO:0000313" key="25">
    <source>
        <dbReference type="Proteomes" id="UP000003254"/>
    </source>
</evidence>
<comment type="subcellular location">
    <subcellularLocation>
        <location evidence="4 17">Cytoplasm</location>
    </subcellularLocation>
</comment>
<comment type="cofactor">
    <cofactor evidence="2 17 20">
        <name>Mg(2+)</name>
        <dbReference type="ChEBI" id="CHEBI:18420"/>
    </cofactor>
</comment>
<evidence type="ECO:0000256" key="5">
    <source>
        <dbReference type="ARBA" id="ARBA00007837"/>
    </source>
</evidence>
<feature type="binding site" evidence="19">
    <location>
        <position position="295"/>
    </location>
    <ligand>
        <name>phosphoenolpyruvate</name>
        <dbReference type="ChEBI" id="CHEBI:58702"/>
    </ligand>
</feature>
<dbReference type="PANTHER" id="PTHR46244">
    <property type="entry name" value="PHOSPHOENOLPYRUVATE-PROTEIN PHOSPHOTRANSFERASE"/>
    <property type="match status" value="1"/>
</dbReference>
<dbReference type="Gene3D" id="3.50.30.10">
    <property type="entry name" value="Phosphohistidine domain"/>
    <property type="match status" value="1"/>
</dbReference>
<evidence type="ECO:0000256" key="2">
    <source>
        <dbReference type="ARBA" id="ARBA00001946"/>
    </source>
</evidence>
<dbReference type="InterPro" id="IPR036618">
    <property type="entry name" value="PtsI_HPr-bd_sf"/>
</dbReference>
<reference evidence="24 25" key="2">
    <citation type="submission" date="2008-08" db="EMBL/GenBank/DDBJ databases">
        <authorList>
            <person name="Fulton L."/>
            <person name="Clifton S."/>
            <person name="Fulton B."/>
            <person name="Xu J."/>
            <person name="Minx P."/>
            <person name="Pepin K.H."/>
            <person name="Johnson M."/>
            <person name="Bhonagiri V."/>
            <person name="Nash W.E."/>
            <person name="Mardis E.R."/>
            <person name="Wilson R.K."/>
        </authorList>
    </citation>
    <scope>NUCLEOTIDE SEQUENCE [LARGE SCALE GENOMIC DNA]</scope>
    <source>
        <strain evidence="24 25">ATCC 29176</strain>
    </source>
</reference>
<evidence type="ECO:0000259" key="23">
    <source>
        <dbReference type="Pfam" id="PF05524"/>
    </source>
</evidence>
<dbReference type="Pfam" id="PF00391">
    <property type="entry name" value="PEP-utilizers"/>
    <property type="match status" value="1"/>
</dbReference>
<dbReference type="Pfam" id="PF02896">
    <property type="entry name" value="PEP-utilizers_C"/>
    <property type="match status" value="1"/>
</dbReference>
<dbReference type="SUPFAM" id="SSF51621">
    <property type="entry name" value="Phosphoenolpyruvate/pyruvate domain"/>
    <property type="match status" value="1"/>
</dbReference>
<dbReference type="InterPro" id="IPR008731">
    <property type="entry name" value="PTS_EIN"/>
</dbReference>
<dbReference type="InterPro" id="IPR024692">
    <property type="entry name" value="PTS_EI"/>
</dbReference>
<reference evidence="24 25" key="1">
    <citation type="submission" date="2008-08" db="EMBL/GenBank/DDBJ databases">
        <title>Draft genome sequence of Ruminococcus lactaris ATCC 29176.</title>
        <authorList>
            <person name="Sudarsanam P."/>
            <person name="Ley R."/>
            <person name="Guruge J."/>
            <person name="Turnbaugh P.J."/>
            <person name="Mahowald M."/>
            <person name="Liep D."/>
            <person name="Gordon J."/>
        </authorList>
    </citation>
    <scope>NUCLEOTIDE SEQUENCE [LARGE SCALE GENOMIC DNA]</scope>
    <source>
        <strain evidence="24 25">ATCC 29176</strain>
    </source>
</reference>
<evidence type="ECO:0000256" key="14">
    <source>
        <dbReference type="ARBA" id="ARBA00022777"/>
    </source>
</evidence>
<evidence type="ECO:0000259" key="21">
    <source>
        <dbReference type="Pfam" id="PF00391"/>
    </source>
</evidence>
<comment type="catalytic activity">
    <reaction evidence="1 17">
        <text>L-histidyl-[protein] + phosphoenolpyruvate = N(pros)-phospho-L-histidyl-[protein] + pyruvate</text>
        <dbReference type="Rhea" id="RHEA:23880"/>
        <dbReference type="Rhea" id="RHEA-COMP:9745"/>
        <dbReference type="Rhea" id="RHEA-COMP:9746"/>
        <dbReference type="ChEBI" id="CHEBI:15361"/>
        <dbReference type="ChEBI" id="CHEBI:29979"/>
        <dbReference type="ChEBI" id="CHEBI:58702"/>
        <dbReference type="ChEBI" id="CHEBI:64837"/>
        <dbReference type="EC" id="2.7.3.9"/>
    </reaction>
</comment>
<keyword evidence="24" id="KW-0670">Pyruvate</keyword>
<evidence type="ECO:0000256" key="7">
    <source>
        <dbReference type="ARBA" id="ARBA00016544"/>
    </source>
</evidence>
<evidence type="ECO:0000256" key="17">
    <source>
        <dbReference type="PIRNR" id="PIRNR000732"/>
    </source>
</evidence>
<dbReference type="PANTHER" id="PTHR46244:SF3">
    <property type="entry name" value="PHOSPHOENOLPYRUVATE-PROTEIN PHOSPHOTRANSFERASE"/>
    <property type="match status" value="1"/>
</dbReference>
<dbReference type="HOGENOM" id="CLU_007308_7_0_9"/>
<dbReference type="InterPro" id="IPR023151">
    <property type="entry name" value="PEP_util_CS"/>
</dbReference>
<evidence type="ECO:0000256" key="15">
    <source>
        <dbReference type="ARBA" id="ARBA00022842"/>
    </source>
</evidence>
<dbReference type="GO" id="GO:0016301">
    <property type="term" value="F:kinase activity"/>
    <property type="evidence" value="ECO:0007669"/>
    <property type="project" value="UniProtKB-KW"/>
</dbReference>
<evidence type="ECO:0000256" key="16">
    <source>
        <dbReference type="ARBA" id="ARBA00033235"/>
    </source>
</evidence>
<dbReference type="PIRSF" id="PIRSF000732">
    <property type="entry name" value="PTS_enzyme_I"/>
    <property type="match status" value="1"/>
</dbReference>
<comment type="caution">
    <text evidence="24">The sequence shown here is derived from an EMBL/GenBank/DDBJ whole genome shotgun (WGS) entry which is preliminary data.</text>
</comment>
<feature type="domain" description="Phosphotransferase system enzyme I N-terminal" evidence="23">
    <location>
        <begin position="5"/>
        <end position="126"/>
    </location>
</feature>
<dbReference type="AlphaFoldDB" id="B5CKY9"/>
<dbReference type="InterPro" id="IPR000121">
    <property type="entry name" value="PEP_util_C"/>
</dbReference>
<evidence type="ECO:0000313" key="24">
    <source>
        <dbReference type="EMBL" id="EDY34052.1"/>
    </source>
</evidence>
<dbReference type="SUPFAM" id="SSF47831">
    <property type="entry name" value="Enzyme I of the PEP:sugar phosphotransferase system HPr-binding (sub)domain"/>
    <property type="match status" value="1"/>
</dbReference>
<evidence type="ECO:0000256" key="9">
    <source>
        <dbReference type="ARBA" id="ARBA00022490"/>
    </source>
</evidence>
<accession>B5CKY9</accession>
<keyword evidence="8 17" id="KW-0813">Transport</keyword>
<feature type="binding site" evidence="19">
    <location>
        <position position="464"/>
    </location>
    <ligand>
        <name>phosphoenolpyruvate</name>
        <dbReference type="ChEBI" id="CHEBI:58702"/>
    </ligand>
</feature>
<feature type="binding site" evidence="19">
    <location>
        <position position="331"/>
    </location>
    <ligand>
        <name>phosphoenolpyruvate</name>
        <dbReference type="ChEBI" id="CHEBI:58702"/>
    </ligand>
</feature>
<dbReference type="InterPro" id="IPR008279">
    <property type="entry name" value="PEP-util_enz_mobile_dom"/>
</dbReference>
<evidence type="ECO:0000256" key="4">
    <source>
        <dbReference type="ARBA" id="ARBA00004496"/>
    </source>
</evidence>
<comment type="function">
    <text evidence="3 17">General (non sugar-specific) component of the phosphoenolpyruvate-dependent sugar phosphotransferase system (sugar PTS). This major carbohydrate active-transport system catalyzes the phosphorylation of incoming sugar substrates concomitantly with their translocation across the cell membrane. Enzyme I transfers the phosphoryl group from phosphoenolpyruvate (PEP) to the phosphoryl carrier protein (HPr).</text>
</comment>
<dbReference type="RefSeq" id="WP_005609561.1">
    <property type="nucleotide sequence ID" value="NZ_CP102292.1"/>
</dbReference>
<dbReference type="Proteomes" id="UP000003254">
    <property type="component" value="Unassembled WGS sequence"/>
</dbReference>
<dbReference type="InterPro" id="IPR040442">
    <property type="entry name" value="Pyrv_kinase-like_dom_sf"/>
</dbReference>
<dbReference type="eggNOG" id="COG1080">
    <property type="taxonomic scope" value="Bacteria"/>
</dbReference>
<gene>
    <name evidence="24" type="primary">ptsP</name>
    <name evidence="24" type="ORF">RUMLAC_00103</name>
</gene>
<dbReference type="EC" id="2.7.3.9" evidence="6 17"/>
<name>B5CKY9_9FIRM</name>
<dbReference type="GO" id="GO:0005737">
    <property type="term" value="C:cytoplasm"/>
    <property type="evidence" value="ECO:0007669"/>
    <property type="project" value="UniProtKB-SubCell"/>
</dbReference>
<keyword evidence="10 17" id="KW-0762">Sugar transport</keyword>
<proteinExistence type="inferred from homology"/>
<keyword evidence="25" id="KW-1185">Reference proteome</keyword>
<keyword evidence="13 17" id="KW-0479">Metal-binding</keyword>
<dbReference type="InterPro" id="IPR015813">
    <property type="entry name" value="Pyrv/PenolPyrv_kinase-like_dom"/>
</dbReference>
<dbReference type="GO" id="GO:0009401">
    <property type="term" value="P:phosphoenolpyruvate-dependent sugar phosphotransferase system"/>
    <property type="evidence" value="ECO:0007669"/>
    <property type="project" value="UniProtKB-KW"/>
</dbReference>
<evidence type="ECO:0000256" key="18">
    <source>
        <dbReference type="PIRSR" id="PIRSR000732-1"/>
    </source>
</evidence>
<feature type="binding site" evidence="20">
    <location>
        <position position="430"/>
    </location>
    <ligand>
        <name>Mg(2+)</name>
        <dbReference type="ChEBI" id="CHEBI:18420"/>
    </ligand>
</feature>
<dbReference type="NCBIfam" id="TIGR01417">
    <property type="entry name" value="PTS_I_fam"/>
    <property type="match status" value="1"/>
</dbReference>
<evidence type="ECO:0000256" key="6">
    <source>
        <dbReference type="ARBA" id="ARBA00012232"/>
    </source>
</evidence>
<feature type="domain" description="PEP-utilising enzyme C-terminal" evidence="22">
    <location>
        <begin position="251"/>
        <end position="539"/>
    </location>
</feature>
<evidence type="ECO:0000259" key="22">
    <source>
        <dbReference type="Pfam" id="PF02896"/>
    </source>
</evidence>
<dbReference type="Gene3D" id="3.20.20.60">
    <property type="entry name" value="Phosphoenolpyruvate-binding domains"/>
    <property type="match status" value="1"/>
</dbReference>
<keyword evidence="12 17" id="KW-0598">Phosphotransferase system</keyword>
<evidence type="ECO:0000256" key="3">
    <source>
        <dbReference type="ARBA" id="ARBA00002728"/>
    </source>
</evidence>
<dbReference type="GO" id="GO:0008965">
    <property type="term" value="F:phosphoenolpyruvate-protein phosphotransferase activity"/>
    <property type="evidence" value="ECO:0007669"/>
    <property type="project" value="UniProtKB-EC"/>
</dbReference>
<dbReference type="SUPFAM" id="SSF52009">
    <property type="entry name" value="Phosphohistidine domain"/>
    <property type="match status" value="1"/>
</dbReference>